<dbReference type="Gene3D" id="1.20.1250.20">
    <property type="entry name" value="MFS general substrate transporter like domains"/>
    <property type="match status" value="1"/>
</dbReference>
<evidence type="ECO:0000256" key="1">
    <source>
        <dbReference type="ARBA" id="ARBA00004141"/>
    </source>
</evidence>
<reference evidence="6" key="1">
    <citation type="submission" date="2021-02" db="EMBL/GenBank/DDBJ databases">
        <authorList>
            <person name="Nowell W R."/>
        </authorList>
    </citation>
    <scope>NUCLEOTIDE SEQUENCE</scope>
</reference>
<accession>A0A814T9F8</accession>
<comment type="subcellular location">
    <subcellularLocation>
        <location evidence="1">Membrane</location>
        <topology evidence="1">Multi-pass membrane protein</topology>
    </subcellularLocation>
</comment>
<keyword evidence="3 5" id="KW-1133">Transmembrane helix</keyword>
<dbReference type="GO" id="GO:0035348">
    <property type="term" value="P:acetyl-CoA transmembrane transport"/>
    <property type="evidence" value="ECO:0007669"/>
    <property type="project" value="InterPro"/>
</dbReference>
<comment type="caution">
    <text evidence="6">The sequence shown here is derived from an EMBL/GenBank/DDBJ whole genome shotgun (WGS) entry which is preliminary data.</text>
</comment>
<dbReference type="GO" id="GO:0008521">
    <property type="term" value="F:acetyl-CoA transmembrane transporter activity"/>
    <property type="evidence" value="ECO:0007669"/>
    <property type="project" value="InterPro"/>
</dbReference>
<keyword evidence="2 5" id="KW-0812">Transmembrane</keyword>
<dbReference type="InterPro" id="IPR024371">
    <property type="entry name" value="AcetylCoA_trans_1-like"/>
</dbReference>
<feature type="transmembrane region" description="Helical" evidence="5">
    <location>
        <begin position="177"/>
        <end position="194"/>
    </location>
</feature>
<sequence length="575" mass="65600">MTFRCPLKIKLTLNKEDTNQRQPFIEKKSTIDTTSLPSSFEAENEIINNNSSSSSSLIMASIPRRSDWKKDKYNISLLIFLYLLQSVPVGIAGSIPLIIQTYGTSWSQQAVFSFAFWPFSLKLLWAPIVDALYIKRYGRRKTWLIPVQYVTGLVMIVLSYHINDILLATKTSANNQPHIYFLTLIFFCLSFLVATQDVCVDGWALSMLSRENIRWASTCTSVGQVAGYFLGNAVFLTLESKDFTNRYIRRPLNMEMQSIGLITLSGFLLFWGIIFIISTTLIALLKHEIDENYDLHEPHFSLIETYKILLKIFRLPSIQSIAVILLTAKIGFAATDAMTGLELIERGVTRDSLALLAIPLIPLQIILPFLISKYTTGTKPLNIYIKSYPYRLVVGIIMAIFVYYTSKFQNYDKTFPWYYYTLAIFIYSIYQIFVCIMSVSQMAFCAQVSDPKIGGTYITLLNILSNLGNHWTSTTVLYAADYLTWKKCSLDSTQCETTIEEKNCQTLGGVCRPSIEPYFIEIIICTIAGIIWLLWKYQTIVHLQYLSISAWQIRNNRSKSQLLQEDDESSSIITA</sequence>
<gene>
    <name evidence="6" type="ORF">ZHD862_LOCUS20514</name>
</gene>
<dbReference type="EMBL" id="CAJNOT010001170">
    <property type="protein sequence ID" value="CAF1157775.1"/>
    <property type="molecule type" value="Genomic_DNA"/>
</dbReference>
<proteinExistence type="predicted"/>
<feature type="transmembrane region" description="Helical" evidence="5">
    <location>
        <begin position="258"/>
        <end position="285"/>
    </location>
</feature>
<dbReference type="GO" id="GO:0016020">
    <property type="term" value="C:membrane"/>
    <property type="evidence" value="ECO:0007669"/>
    <property type="project" value="UniProtKB-SubCell"/>
</dbReference>
<feature type="transmembrane region" description="Helical" evidence="5">
    <location>
        <begin position="353"/>
        <end position="376"/>
    </location>
</feature>
<dbReference type="InterPro" id="IPR004752">
    <property type="entry name" value="AmpG_permease/AT-1"/>
</dbReference>
<name>A0A814T9F8_9BILA</name>
<dbReference type="SUPFAM" id="SSF103473">
    <property type="entry name" value="MFS general substrate transporter"/>
    <property type="match status" value="1"/>
</dbReference>
<feature type="transmembrane region" description="Helical" evidence="5">
    <location>
        <begin position="111"/>
        <end position="134"/>
    </location>
</feature>
<dbReference type="InterPro" id="IPR036259">
    <property type="entry name" value="MFS_trans_sf"/>
</dbReference>
<protein>
    <recommendedName>
        <fullName evidence="8">Acetyl-coenzyme A transporter 1</fullName>
    </recommendedName>
</protein>
<feature type="transmembrane region" description="Helical" evidence="5">
    <location>
        <begin position="518"/>
        <end position="535"/>
    </location>
</feature>
<evidence type="ECO:0000256" key="5">
    <source>
        <dbReference type="SAM" id="Phobius"/>
    </source>
</evidence>
<feature type="transmembrane region" description="Helical" evidence="5">
    <location>
        <begin position="143"/>
        <end position="162"/>
    </location>
</feature>
<dbReference type="AlphaFoldDB" id="A0A814T9F8"/>
<dbReference type="PANTHER" id="PTHR12778:SF9">
    <property type="entry name" value="ACETYL-COENZYME A TRANSPORTER 1"/>
    <property type="match status" value="1"/>
</dbReference>
<dbReference type="Pfam" id="PF13000">
    <property type="entry name" value="Acatn"/>
    <property type="match status" value="2"/>
</dbReference>
<feature type="transmembrane region" description="Helical" evidence="5">
    <location>
        <begin position="75"/>
        <end position="99"/>
    </location>
</feature>
<feature type="transmembrane region" description="Helical" evidence="5">
    <location>
        <begin position="215"/>
        <end position="238"/>
    </location>
</feature>
<evidence type="ECO:0008006" key="8">
    <source>
        <dbReference type="Google" id="ProtNLM"/>
    </source>
</evidence>
<evidence type="ECO:0000256" key="4">
    <source>
        <dbReference type="ARBA" id="ARBA00023136"/>
    </source>
</evidence>
<evidence type="ECO:0000313" key="6">
    <source>
        <dbReference type="EMBL" id="CAF1157775.1"/>
    </source>
</evidence>
<feature type="transmembrane region" description="Helical" evidence="5">
    <location>
        <begin position="388"/>
        <end position="405"/>
    </location>
</feature>
<evidence type="ECO:0000256" key="2">
    <source>
        <dbReference type="ARBA" id="ARBA00022692"/>
    </source>
</evidence>
<organism evidence="6 7">
    <name type="scientific">Rotaria sordida</name>
    <dbReference type="NCBI Taxonomy" id="392033"/>
    <lineage>
        <taxon>Eukaryota</taxon>
        <taxon>Metazoa</taxon>
        <taxon>Spiralia</taxon>
        <taxon>Gnathifera</taxon>
        <taxon>Rotifera</taxon>
        <taxon>Eurotatoria</taxon>
        <taxon>Bdelloidea</taxon>
        <taxon>Philodinida</taxon>
        <taxon>Philodinidae</taxon>
        <taxon>Rotaria</taxon>
    </lineage>
</organism>
<dbReference type="PANTHER" id="PTHR12778">
    <property type="entry name" value="SOLUTE CARRIER FAMILY 33 ACETYL-COA TRANSPORTER -RELATED"/>
    <property type="match status" value="1"/>
</dbReference>
<feature type="transmembrane region" description="Helical" evidence="5">
    <location>
        <begin position="417"/>
        <end position="439"/>
    </location>
</feature>
<evidence type="ECO:0000313" key="7">
    <source>
        <dbReference type="Proteomes" id="UP000663864"/>
    </source>
</evidence>
<keyword evidence="4 5" id="KW-0472">Membrane</keyword>
<dbReference type="Proteomes" id="UP000663864">
    <property type="component" value="Unassembled WGS sequence"/>
</dbReference>
<evidence type="ECO:0000256" key="3">
    <source>
        <dbReference type="ARBA" id="ARBA00022989"/>
    </source>
</evidence>